<evidence type="ECO:0000256" key="6">
    <source>
        <dbReference type="SAM" id="MobiDB-lite"/>
    </source>
</evidence>
<protein>
    <submittedName>
        <fullName evidence="7">Interferon regulatory factor 7</fullName>
    </submittedName>
</protein>
<keyword evidence="8" id="KW-1185">Reference proteome</keyword>
<keyword evidence="3" id="KW-0238">DNA-binding</keyword>
<dbReference type="PROSITE" id="PS51507">
    <property type="entry name" value="IRF_2"/>
    <property type="match status" value="1"/>
</dbReference>
<reference evidence="7" key="1">
    <citation type="submission" date="2025-08" db="UniProtKB">
        <authorList>
            <consortium name="Ensembl"/>
        </authorList>
    </citation>
    <scope>IDENTIFICATION</scope>
</reference>
<dbReference type="InterPro" id="IPR036390">
    <property type="entry name" value="WH_DNA-bd_sf"/>
</dbReference>
<proteinExistence type="predicted"/>
<dbReference type="PANTHER" id="PTHR11949:SF2">
    <property type="entry name" value="INTERFERON REGULATORY FACTOR 7"/>
    <property type="match status" value="1"/>
</dbReference>
<dbReference type="GO" id="GO:0045893">
    <property type="term" value="P:positive regulation of DNA-templated transcription"/>
    <property type="evidence" value="ECO:0007669"/>
    <property type="project" value="UniProtKB-ARBA"/>
</dbReference>
<evidence type="ECO:0000256" key="2">
    <source>
        <dbReference type="ARBA" id="ARBA00023015"/>
    </source>
</evidence>
<dbReference type="PRINTS" id="PR00267">
    <property type="entry name" value="INTFRNREGFCT"/>
</dbReference>
<dbReference type="InterPro" id="IPR008984">
    <property type="entry name" value="SMAD_FHA_dom_sf"/>
</dbReference>
<dbReference type="InterPro" id="IPR036388">
    <property type="entry name" value="WH-like_DNA-bd_sf"/>
</dbReference>
<keyword evidence="4" id="KW-0804">Transcription</keyword>
<dbReference type="Pfam" id="PF10401">
    <property type="entry name" value="IRF-3"/>
    <property type="match status" value="1"/>
</dbReference>
<dbReference type="SMART" id="SM01243">
    <property type="entry name" value="IRF-3"/>
    <property type="match status" value="1"/>
</dbReference>
<feature type="compositionally biased region" description="Basic and acidic residues" evidence="6">
    <location>
        <begin position="191"/>
        <end position="205"/>
    </location>
</feature>
<dbReference type="InterPro" id="IPR019817">
    <property type="entry name" value="Interferon_reg_fac_CS"/>
</dbReference>
<keyword evidence="5" id="KW-0539">Nucleus</keyword>
<feature type="region of interest" description="Disordered" evidence="6">
    <location>
        <begin position="186"/>
        <end position="213"/>
    </location>
</feature>
<dbReference type="GO" id="GO:0000978">
    <property type="term" value="F:RNA polymerase II cis-regulatory region sequence-specific DNA binding"/>
    <property type="evidence" value="ECO:0007669"/>
    <property type="project" value="TreeGrafter"/>
</dbReference>
<feature type="compositionally biased region" description="Pro residues" evidence="6">
    <location>
        <begin position="445"/>
        <end position="456"/>
    </location>
</feature>
<dbReference type="SUPFAM" id="SSF49879">
    <property type="entry name" value="SMAD/FHA domain"/>
    <property type="match status" value="1"/>
</dbReference>
<accession>A0A8C3IIQ5</accession>
<dbReference type="PROSITE" id="PS00601">
    <property type="entry name" value="IRF_1"/>
    <property type="match status" value="1"/>
</dbReference>
<evidence type="ECO:0000256" key="5">
    <source>
        <dbReference type="ARBA" id="ARBA00023242"/>
    </source>
</evidence>
<dbReference type="AlphaFoldDB" id="A0A8C3IIQ5"/>
<dbReference type="GO" id="GO:0002376">
    <property type="term" value="P:immune system process"/>
    <property type="evidence" value="ECO:0007669"/>
    <property type="project" value="TreeGrafter"/>
</dbReference>
<organism evidence="7 8">
    <name type="scientific">Chrysemys picta bellii</name>
    <name type="common">Western painted turtle</name>
    <name type="synonym">Emys bellii</name>
    <dbReference type="NCBI Taxonomy" id="8478"/>
    <lineage>
        <taxon>Eukaryota</taxon>
        <taxon>Metazoa</taxon>
        <taxon>Chordata</taxon>
        <taxon>Craniata</taxon>
        <taxon>Vertebrata</taxon>
        <taxon>Euteleostomi</taxon>
        <taxon>Archelosauria</taxon>
        <taxon>Testudinata</taxon>
        <taxon>Testudines</taxon>
        <taxon>Cryptodira</taxon>
        <taxon>Durocryptodira</taxon>
        <taxon>Testudinoidea</taxon>
        <taxon>Emydidae</taxon>
        <taxon>Chrysemys</taxon>
    </lineage>
</organism>
<dbReference type="GO" id="GO:0000981">
    <property type="term" value="F:DNA-binding transcription factor activity, RNA polymerase II-specific"/>
    <property type="evidence" value="ECO:0007669"/>
    <property type="project" value="TreeGrafter"/>
</dbReference>
<dbReference type="Ensembl" id="ENSCPBT00000040692.1">
    <property type="protein sequence ID" value="ENSCPBP00000034680.1"/>
    <property type="gene ID" value="ENSCPBG00000024184.1"/>
</dbReference>
<dbReference type="Gene3D" id="1.10.10.10">
    <property type="entry name" value="Winged helix-like DNA-binding domain superfamily/Winged helix DNA-binding domain"/>
    <property type="match status" value="1"/>
</dbReference>
<evidence type="ECO:0000256" key="4">
    <source>
        <dbReference type="ARBA" id="ARBA00023163"/>
    </source>
</evidence>
<comment type="subcellular location">
    <subcellularLocation>
        <location evidence="1">Nucleus</location>
    </subcellularLocation>
</comment>
<gene>
    <name evidence="7" type="primary">IRF7</name>
</gene>
<dbReference type="CDD" id="cd00103">
    <property type="entry name" value="IRF"/>
    <property type="match status" value="1"/>
</dbReference>
<dbReference type="InterPro" id="IPR017855">
    <property type="entry name" value="SMAD-like_dom_sf"/>
</dbReference>
<evidence type="ECO:0000313" key="8">
    <source>
        <dbReference type="Proteomes" id="UP000694380"/>
    </source>
</evidence>
<dbReference type="OrthoDB" id="8691508at2759"/>
<evidence type="ECO:0000313" key="7">
    <source>
        <dbReference type="Ensembl" id="ENSCPBP00000034680.1"/>
    </source>
</evidence>
<name>A0A8C3IIQ5_CHRPI</name>
<sequence length="680" mass="77312">MPSNCCLFVCAHQQQKLAADQLCPSHAFPGRRQHFLGLHFLLQQHTLFSLSWNNRALPWRLWGSQKLRFAFWLIKQINSENYEGLRWVDRDHTQFRIPWKHTSRKDINPNDYKIFKAWAITSGKYNEKLKDLAKWKTNFRCAMRSTNMFLMVQDNSKTSEDPHKVYQYISPSPDAVAAANAPTTKNNNLRASKEDISPHSEEAPHLHHHMPQQLQPQIELDLEMLSLENPPQEMDSVQNERPDYDPGRNPPQDYTTNNSAPNVYQCSPNTLHWILQQCNLTQNGCSPQQLPWALDGGLDHSSGYPNQHIGQNSYPQQGSEMANGPVEDYHQSVGQWVTQTMAETQTMQNAYGPSAASLLQQPLPSSTVPGTSQLLNNAAEVLFEGRPHLNNHAGVQSTFLSEAPAGNAVIYPTLNGLEENSYHQLANQWAAPAVVEQNGFTQPAAPLPEQHPPPHTAPSRNNTETIPPNMDVTIYYRGKPLHEVQVATSSFLFTYNNEDTTVVPGCTQVVQFPSPDELPDQKQVQFTRQLLLNTGLLLEQKHKKIYAKRLNKCKVFWALSRQLVNMAQNPEPKLLPRGTETEIFDYEVFSKELKDFKEHQRAASPDFTIYLCFGQCFSKSKPKETMLILVKLVPKFCEYFHDMVLREGASSLNSGNVSLQLSSCFNSLYDLIEQFNMQID</sequence>
<dbReference type="SUPFAM" id="SSF46785">
    <property type="entry name" value="Winged helix' DNA-binding domain"/>
    <property type="match status" value="1"/>
</dbReference>
<dbReference type="Proteomes" id="UP000694380">
    <property type="component" value="Unplaced"/>
</dbReference>
<dbReference type="GO" id="GO:0005634">
    <property type="term" value="C:nucleus"/>
    <property type="evidence" value="ECO:0007669"/>
    <property type="project" value="UniProtKB-SubCell"/>
</dbReference>
<feature type="region of interest" description="Disordered" evidence="6">
    <location>
        <begin position="232"/>
        <end position="260"/>
    </location>
</feature>
<dbReference type="Pfam" id="PF00605">
    <property type="entry name" value="IRF"/>
    <property type="match status" value="1"/>
</dbReference>
<dbReference type="GeneTree" id="ENSGT00940000160931"/>
<evidence type="ECO:0000256" key="1">
    <source>
        <dbReference type="ARBA" id="ARBA00004123"/>
    </source>
</evidence>
<feature type="region of interest" description="Disordered" evidence="6">
    <location>
        <begin position="442"/>
        <end position="468"/>
    </location>
</feature>
<dbReference type="InterPro" id="IPR019471">
    <property type="entry name" value="Interferon_reg_factor-3"/>
</dbReference>
<keyword evidence="2" id="KW-0805">Transcription regulation</keyword>
<dbReference type="SMART" id="SM00348">
    <property type="entry name" value="IRF"/>
    <property type="match status" value="1"/>
</dbReference>
<dbReference type="InterPro" id="IPR001346">
    <property type="entry name" value="Interferon_reg_fact_DNA-bd_dom"/>
</dbReference>
<evidence type="ECO:0000256" key="3">
    <source>
        <dbReference type="ARBA" id="ARBA00023125"/>
    </source>
</evidence>
<dbReference type="Gene3D" id="2.60.200.10">
    <property type="match status" value="1"/>
</dbReference>
<reference evidence="7" key="2">
    <citation type="submission" date="2025-09" db="UniProtKB">
        <authorList>
            <consortium name="Ensembl"/>
        </authorList>
    </citation>
    <scope>IDENTIFICATION</scope>
</reference>
<dbReference type="PANTHER" id="PTHR11949">
    <property type="entry name" value="INTERFERON REGULATORY FACTOR"/>
    <property type="match status" value="1"/>
</dbReference>